<keyword evidence="1" id="KW-0472">Membrane</keyword>
<accession>A0A6J5KQ91</accession>
<name>A0A6J5KQ91_9CAUD</name>
<reference evidence="2" key="1">
    <citation type="submission" date="2020-04" db="EMBL/GenBank/DDBJ databases">
        <authorList>
            <person name="Chiriac C."/>
            <person name="Salcher M."/>
            <person name="Ghai R."/>
            <person name="Kavagutti S V."/>
        </authorList>
    </citation>
    <scope>NUCLEOTIDE SEQUENCE</scope>
</reference>
<feature type="transmembrane region" description="Helical" evidence="1">
    <location>
        <begin position="6"/>
        <end position="24"/>
    </location>
</feature>
<organism evidence="2">
    <name type="scientific">uncultured Caudovirales phage</name>
    <dbReference type="NCBI Taxonomy" id="2100421"/>
    <lineage>
        <taxon>Viruses</taxon>
        <taxon>Duplodnaviria</taxon>
        <taxon>Heunggongvirae</taxon>
        <taxon>Uroviricota</taxon>
        <taxon>Caudoviricetes</taxon>
        <taxon>Peduoviridae</taxon>
        <taxon>Maltschvirus</taxon>
        <taxon>Maltschvirus maltsch</taxon>
    </lineage>
</organism>
<keyword evidence="1" id="KW-0812">Transmembrane</keyword>
<protein>
    <submittedName>
        <fullName evidence="2">Uncharacterized protein</fullName>
    </submittedName>
</protein>
<evidence type="ECO:0000313" key="2">
    <source>
        <dbReference type="EMBL" id="CAB4123446.1"/>
    </source>
</evidence>
<gene>
    <name evidence="2" type="ORF">UFOVP43_27</name>
</gene>
<proteinExistence type="predicted"/>
<evidence type="ECO:0000256" key="1">
    <source>
        <dbReference type="SAM" id="Phobius"/>
    </source>
</evidence>
<dbReference type="EMBL" id="LR796171">
    <property type="protein sequence ID" value="CAB4123446.1"/>
    <property type="molecule type" value="Genomic_DNA"/>
</dbReference>
<keyword evidence="1" id="KW-1133">Transmembrane helix</keyword>
<sequence>MTTWIPLLGVGMIANAVTIFVLFAPPAQEVFHNHPECSIASFSPDLTSKQKAFCREWTKR</sequence>